<proteinExistence type="predicted"/>
<protein>
    <submittedName>
        <fullName evidence="7">PAS domain S-box-containing protein</fullName>
    </submittedName>
</protein>
<dbReference type="InterPro" id="IPR000700">
    <property type="entry name" value="PAS-assoc_C"/>
</dbReference>
<dbReference type="Pfam" id="PF13426">
    <property type="entry name" value="PAS_9"/>
    <property type="match status" value="1"/>
</dbReference>
<dbReference type="SUPFAM" id="SSF55785">
    <property type="entry name" value="PYP-like sensor domain (PAS domain)"/>
    <property type="match status" value="1"/>
</dbReference>
<dbReference type="Gene3D" id="3.30.450.20">
    <property type="entry name" value="PAS domain"/>
    <property type="match status" value="1"/>
</dbReference>
<keyword evidence="2" id="KW-0288">FMN</keyword>
<evidence type="ECO:0000256" key="3">
    <source>
        <dbReference type="ARBA" id="ARBA00022991"/>
    </source>
</evidence>
<organism evidence="7 8">
    <name type="scientific">Marinococcus luteus</name>
    <dbReference type="NCBI Taxonomy" id="1122204"/>
    <lineage>
        <taxon>Bacteria</taxon>
        <taxon>Bacillati</taxon>
        <taxon>Bacillota</taxon>
        <taxon>Bacilli</taxon>
        <taxon>Bacillales</taxon>
        <taxon>Bacillaceae</taxon>
        <taxon>Marinococcus</taxon>
    </lineage>
</organism>
<dbReference type="Pfam" id="PF01740">
    <property type="entry name" value="STAS"/>
    <property type="match status" value="1"/>
</dbReference>
<keyword evidence="8" id="KW-1185">Reference proteome</keyword>
<evidence type="ECO:0000313" key="8">
    <source>
        <dbReference type="Proteomes" id="UP000199488"/>
    </source>
</evidence>
<accession>A0A1H2TMQ3</accession>
<dbReference type="RefSeq" id="WP_091613390.1">
    <property type="nucleotide sequence ID" value="NZ_FNNC01000002.1"/>
</dbReference>
<evidence type="ECO:0000259" key="4">
    <source>
        <dbReference type="PROSITE" id="PS50112"/>
    </source>
</evidence>
<dbReference type="PROSITE" id="PS50113">
    <property type="entry name" value="PAC"/>
    <property type="match status" value="1"/>
</dbReference>
<dbReference type="STRING" id="1122204.SAMN05421781_1456"/>
<dbReference type="InterPro" id="IPR035965">
    <property type="entry name" value="PAS-like_dom_sf"/>
</dbReference>
<feature type="domain" description="PAC" evidence="5">
    <location>
        <begin position="86"/>
        <end position="136"/>
    </location>
</feature>
<name>A0A1H2TMQ3_9BACI</name>
<evidence type="ECO:0000259" key="6">
    <source>
        <dbReference type="PROSITE" id="PS50801"/>
    </source>
</evidence>
<feature type="domain" description="PAS" evidence="4">
    <location>
        <begin position="10"/>
        <end position="83"/>
    </location>
</feature>
<dbReference type="CDD" id="cd07041">
    <property type="entry name" value="STAS_RsbR_RsbS_like"/>
    <property type="match status" value="1"/>
</dbReference>
<dbReference type="SUPFAM" id="SSF52091">
    <property type="entry name" value="SpoIIaa-like"/>
    <property type="match status" value="1"/>
</dbReference>
<sequence>MDEFNDDILTDSLILKAIDHSKVGLVITDPNKEDNPIVYVNRGFTDVTGYTYEESVGYNCRFLQGKDRDEQEIENMKRAVAAREEYVLELENFKKDGTPFWNEIYIEPIYMEDRLYFLGVQRDITRQKKYEDDLDKSERQVDRLSTPIVPITEKISVLPVVGDLSYERFEMIFHKISETYGNIHYEKLILDLSGMDEYDEQVADGIMNLHHLLRLLGSELIVTGIRPELSMAFTSQNISLSYLRTAATVKEMLQELGIS</sequence>
<evidence type="ECO:0000256" key="2">
    <source>
        <dbReference type="ARBA" id="ARBA00022643"/>
    </source>
</evidence>
<keyword evidence="3" id="KW-0157">Chromophore</keyword>
<dbReference type="EMBL" id="FNNC01000002">
    <property type="protein sequence ID" value="SDW44519.1"/>
    <property type="molecule type" value="Genomic_DNA"/>
</dbReference>
<dbReference type="CDD" id="cd00130">
    <property type="entry name" value="PAS"/>
    <property type="match status" value="1"/>
</dbReference>
<dbReference type="InterPro" id="IPR002645">
    <property type="entry name" value="STAS_dom"/>
</dbReference>
<evidence type="ECO:0000256" key="1">
    <source>
        <dbReference type="ARBA" id="ARBA00022630"/>
    </source>
</evidence>
<dbReference type="SMART" id="SM00086">
    <property type="entry name" value="PAC"/>
    <property type="match status" value="1"/>
</dbReference>
<dbReference type="InterPro" id="IPR001610">
    <property type="entry name" value="PAC"/>
</dbReference>
<feature type="domain" description="STAS" evidence="6">
    <location>
        <begin position="145"/>
        <end position="256"/>
    </location>
</feature>
<dbReference type="AlphaFoldDB" id="A0A1H2TMQ3"/>
<dbReference type="NCBIfam" id="TIGR00229">
    <property type="entry name" value="sensory_box"/>
    <property type="match status" value="1"/>
</dbReference>
<dbReference type="PANTHER" id="PTHR47429">
    <property type="entry name" value="PROTEIN TWIN LOV 1"/>
    <property type="match status" value="1"/>
</dbReference>
<dbReference type="Proteomes" id="UP000199488">
    <property type="component" value="Unassembled WGS sequence"/>
</dbReference>
<dbReference type="InterPro" id="IPR036513">
    <property type="entry name" value="STAS_dom_sf"/>
</dbReference>
<gene>
    <name evidence="7" type="ORF">SAMN05421781_1456</name>
</gene>
<keyword evidence="1" id="KW-0285">Flavoprotein</keyword>
<dbReference type="OrthoDB" id="9812260at2"/>
<dbReference type="Gene3D" id="3.30.750.24">
    <property type="entry name" value="STAS domain"/>
    <property type="match status" value="1"/>
</dbReference>
<dbReference type="PROSITE" id="PS50801">
    <property type="entry name" value="STAS"/>
    <property type="match status" value="1"/>
</dbReference>
<evidence type="ECO:0000259" key="5">
    <source>
        <dbReference type="PROSITE" id="PS50113"/>
    </source>
</evidence>
<dbReference type="PROSITE" id="PS50112">
    <property type="entry name" value="PAS"/>
    <property type="match status" value="1"/>
</dbReference>
<evidence type="ECO:0000313" key="7">
    <source>
        <dbReference type="EMBL" id="SDW44519.1"/>
    </source>
</evidence>
<dbReference type="InterPro" id="IPR000014">
    <property type="entry name" value="PAS"/>
</dbReference>
<dbReference type="PANTHER" id="PTHR47429:SF2">
    <property type="entry name" value="PROTEIN TWIN LOV 1"/>
    <property type="match status" value="1"/>
</dbReference>
<reference evidence="7 8" key="1">
    <citation type="submission" date="2016-10" db="EMBL/GenBank/DDBJ databases">
        <authorList>
            <person name="de Groot N.N."/>
        </authorList>
    </citation>
    <scope>NUCLEOTIDE SEQUENCE [LARGE SCALE GENOMIC DNA]</scope>
    <source>
        <strain evidence="7 8">DSM 23126</strain>
    </source>
</reference>